<evidence type="ECO:0000313" key="1">
    <source>
        <dbReference type="EMBL" id="KFM16554.1"/>
    </source>
</evidence>
<comment type="caution">
    <text evidence="1">The sequence shown here is derived from an EMBL/GenBank/DDBJ whole genome shotgun (WGS) entry which is preliminary data.</text>
</comment>
<protein>
    <recommendedName>
        <fullName evidence="3">DUF5615 domain-containing protein</fullName>
    </recommendedName>
</protein>
<organism evidence="1 2">
    <name type="scientific">Marine Group I thaumarchaeote SCGC AAA799-P11</name>
    <dbReference type="NCBI Taxonomy" id="1502295"/>
    <lineage>
        <taxon>Archaea</taxon>
        <taxon>Nitrososphaerota</taxon>
        <taxon>Marine Group I</taxon>
    </lineage>
</organism>
<accession>A0A087RSV0</accession>
<sequence length="96" mass="11485">MKNVLIDQNIKYLTNDDHKHRLENYEKIFEVGKDLKQRDYDEVLATFCKENECDLLTADNRAYVHFLAEKINTVQISELFYDEKADRPIYLVKIID</sequence>
<proteinExistence type="predicted"/>
<dbReference type="Proteomes" id="UP000029387">
    <property type="component" value="Unassembled WGS sequence"/>
</dbReference>
<gene>
    <name evidence="1" type="ORF">AAA799P11_01423</name>
</gene>
<keyword evidence="2" id="KW-1185">Reference proteome</keyword>
<evidence type="ECO:0000313" key="2">
    <source>
        <dbReference type="Proteomes" id="UP000029387"/>
    </source>
</evidence>
<dbReference type="AlphaFoldDB" id="A0A087RSV0"/>
<reference evidence="1 2" key="1">
    <citation type="submission" date="2014-06" db="EMBL/GenBank/DDBJ databases">
        <authorList>
            <person name="Ngugi D.K."/>
            <person name="Blom J."/>
            <person name="Alam I."/>
            <person name="Rashid M."/>
            <person name="Baalawi W."/>
            <person name="Zhang G."/>
            <person name="Hikmawan T."/>
            <person name="Guan Y."/>
            <person name="Antunes A."/>
            <person name="Siam R."/>
            <person name="El-Dorry H."/>
            <person name="Bajic V."/>
            <person name="Stingl U."/>
        </authorList>
    </citation>
    <scope>NUCLEOTIDE SEQUENCE [LARGE SCALE GENOMIC DNA]</scope>
    <source>
        <strain evidence="1">SCGC AAA799-P11</strain>
    </source>
</reference>
<evidence type="ECO:0008006" key="3">
    <source>
        <dbReference type="Google" id="ProtNLM"/>
    </source>
</evidence>
<name>A0A087RSV0_9ARCH</name>
<dbReference type="EMBL" id="JOSZ01000047">
    <property type="protein sequence ID" value="KFM16554.1"/>
    <property type="molecule type" value="Genomic_DNA"/>
</dbReference>